<gene>
    <name evidence="1" type="ORF">MKW98_006404</name>
</gene>
<dbReference type="EMBL" id="JAJJMB010017971">
    <property type="protein sequence ID" value="KAI3833305.1"/>
    <property type="molecule type" value="Genomic_DNA"/>
</dbReference>
<evidence type="ECO:0000313" key="1">
    <source>
        <dbReference type="EMBL" id="KAI3833305.1"/>
    </source>
</evidence>
<dbReference type="PANTHER" id="PTHR48009">
    <property type="entry name" value="LEUCINE-RICH REPEAT (LRR) FAMILY PROTEIN"/>
    <property type="match status" value="1"/>
</dbReference>
<dbReference type="Proteomes" id="UP001202328">
    <property type="component" value="Unassembled WGS sequence"/>
</dbReference>
<dbReference type="InterPro" id="IPR053213">
    <property type="entry name" value="RLP29"/>
</dbReference>
<dbReference type="Pfam" id="PF00560">
    <property type="entry name" value="LRR_1"/>
    <property type="match status" value="2"/>
</dbReference>
<dbReference type="SUPFAM" id="SSF52058">
    <property type="entry name" value="L domain-like"/>
    <property type="match status" value="1"/>
</dbReference>
<comment type="caution">
    <text evidence="1">The sequence shown here is derived from an EMBL/GenBank/DDBJ whole genome shotgun (WGS) entry which is preliminary data.</text>
</comment>
<dbReference type="AlphaFoldDB" id="A0AAD4X3Y3"/>
<dbReference type="InterPro" id="IPR032675">
    <property type="entry name" value="LRR_dom_sf"/>
</dbReference>
<dbReference type="InterPro" id="IPR001611">
    <property type="entry name" value="Leu-rich_rpt"/>
</dbReference>
<organism evidence="1 2">
    <name type="scientific">Papaver atlanticum</name>
    <dbReference type="NCBI Taxonomy" id="357466"/>
    <lineage>
        <taxon>Eukaryota</taxon>
        <taxon>Viridiplantae</taxon>
        <taxon>Streptophyta</taxon>
        <taxon>Embryophyta</taxon>
        <taxon>Tracheophyta</taxon>
        <taxon>Spermatophyta</taxon>
        <taxon>Magnoliopsida</taxon>
        <taxon>Ranunculales</taxon>
        <taxon>Papaveraceae</taxon>
        <taxon>Papaveroideae</taxon>
        <taxon>Papaver</taxon>
    </lineage>
</organism>
<name>A0AAD4X3Y3_9MAGN</name>
<accession>A0AAD4X3Y3</accession>
<proteinExistence type="predicted"/>
<dbReference type="PANTHER" id="PTHR48009:SF16">
    <property type="entry name" value="LEUCINE-RICH REPEAT-CONTAINING N-TERMINAL PLANT-TYPE DOMAIN-CONTAINING PROTEIN"/>
    <property type="match status" value="1"/>
</dbReference>
<keyword evidence="2" id="KW-1185">Reference proteome</keyword>
<dbReference type="Gene3D" id="3.80.10.10">
    <property type="entry name" value="Ribonuclease Inhibitor"/>
    <property type="match status" value="1"/>
</dbReference>
<evidence type="ECO:0000313" key="2">
    <source>
        <dbReference type="Proteomes" id="UP001202328"/>
    </source>
</evidence>
<protein>
    <submittedName>
        <fullName evidence="1">Uncharacterized protein</fullName>
    </submittedName>
</protein>
<reference evidence="1" key="1">
    <citation type="submission" date="2022-04" db="EMBL/GenBank/DDBJ databases">
        <title>A functionally conserved STORR gene fusion in Papaver species that diverged 16.8 million years ago.</title>
        <authorList>
            <person name="Catania T."/>
        </authorList>
    </citation>
    <scope>NUCLEOTIDE SEQUENCE</scope>
    <source>
        <strain evidence="1">S-188037</strain>
    </source>
</reference>
<sequence length="139" mass="15234">MYVLQRTQPFKAVDTSQCPMDGFSSSQIASSPRVFFMILHNRSSSLKILTELIPDKNRFTGSLPSTVGELGNLIELSIHGNSFSGNLPPGLKNLHNLVSVDLIMKLVSGNLPPSIGNLKRLIYLDASHNKFTGIIPQEL</sequence>